<name>A0ACA9SCQ3_9GLOM</name>
<comment type="caution">
    <text evidence="1">The sequence shown here is derived from an EMBL/GenBank/DDBJ whole genome shotgun (WGS) entry which is preliminary data.</text>
</comment>
<accession>A0ACA9SCQ3</accession>
<sequence>LWSSSSAKSRNALRVSYLCFGRWVDWGSYQEAKNTCNMYLVDGETEKH</sequence>
<dbReference type="Proteomes" id="UP000789920">
    <property type="component" value="Unassembled WGS sequence"/>
</dbReference>
<organism evidence="1 2">
    <name type="scientific">Racocetra persica</name>
    <dbReference type="NCBI Taxonomy" id="160502"/>
    <lineage>
        <taxon>Eukaryota</taxon>
        <taxon>Fungi</taxon>
        <taxon>Fungi incertae sedis</taxon>
        <taxon>Mucoromycota</taxon>
        <taxon>Glomeromycotina</taxon>
        <taxon>Glomeromycetes</taxon>
        <taxon>Diversisporales</taxon>
        <taxon>Gigasporaceae</taxon>
        <taxon>Racocetra</taxon>
    </lineage>
</organism>
<feature type="non-terminal residue" evidence="1">
    <location>
        <position position="1"/>
    </location>
</feature>
<dbReference type="EMBL" id="CAJVQC010112523">
    <property type="protein sequence ID" value="CAG8835683.1"/>
    <property type="molecule type" value="Genomic_DNA"/>
</dbReference>
<feature type="non-terminal residue" evidence="1">
    <location>
        <position position="48"/>
    </location>
</feature>
<protein>
    <submittedName>
        <fullName evidence="1">37041_t:CDS:1</fullName>
    </submittedName>
</protein>
<gene>
    <name evidence="1" type="ORF">RPERSI_LOCUS29638</name>
</gene>
<evidence type="ECO:0000313" key="1">
    <source>
        <dbReference type="EMBL" id="CAG8835683.1"/>
    </source>
</evidence>
<proteinExistence type="predicted"/>
<evidence type="ECO:0000313" key="2">
    <source>
        <dbReference type="Proteomes" id="UP000789920"/>
    </source>
</evidence>
<keyword evidence="2" id="KW-1185">Reference proteome</keyword>
<reference evidence="1" key="1">
    <citation type="submission" date="2021-06" db="EMBL/GenBank/DDBJ databases">
        <authorList>
            <person name="Kallberg Y."/>
            <person name="Tangrot J."/>
            <person name="Rosling A."/>
        </authorList>
    </citation>
    <scope>NUCLEOTIDE SEQUENCE</scope>
    <source>
        <strain evidence="1">MA461A</strain>
    </source>
</reference>